<protein>
    <submittedName>
        <fullName evidence="1">Uncharacterized protein</fullName>
    </submittedName>
</protein>
<accession>A0AAD8ANL0</accession>
<reference evidence="1" key="2">
    <citation type="submission" date="2023-05" db="EMBL/GenBank/DDBJ databases">
        <authorList>
            <person name="Fouks B."/>
        </authorList>
    </citation>
    <scope>NUCLEOTIDE SEQUENCE</scope>
    <source>
        <strain evidence="1">Stay&amp;Tobe</strain>
        <tissue evidence="1">Testes</tissue>
    </source>
</reference>
<feature type="non-terminal residue" evidence="1">
    <location>
        <position position="1"/>
    </location>
</feature>
<reference evidence="1" key="1">
    <citation type="journal article" date="2023" name="IScience">
        <title>Live-bearing cockroach genome reveals convergent evolutionary mechanisms linked to viviparity in insects and beyond.</title>
        <authorList>
            <person name="Fouks B."/>
            <person name="Harrison M.C."/>
            <person name="Mikhailova A.A."/>
            <person name="Marchal E."/>
            <person name="English S."/>
            <person name="Carruthers M."/>
            <person name="Jennings E.C."/>
            <person name="Chiamaka E.L."/>
            <person name="Frigard R.A."/>
            <person name="Pippel M."/>
            <person name="Attardo G.M."/>
            <person name="Benoit J.B."/>
            <person name="Bornberg-Bauer E."/>
            <person name="Tobe S.S."/>
        </authorList>
    </citation>
    <scope>NUCLEOTIDE SEQUENCE</scope>
    <source>
        <strain evidence="1">Stay&amp;Tobe</strain>
    </source>
</reference>
<dbReference type="EMBL" id="JASPKZ010000040">
    <property type="protein sequence ID" value="KAJ9600953.1"/>
    <property type="molecule type" value="Genomic_DNA"/>
</dbReference>
<name>A0AAD8ANL0_DIPPU</name>
<dbReference type="Proteomes" id="UP001233999">
    <property type="component" value="Unassembled WGS sequence"/>
</dbReference>
<organism evidence="1 2">
    <name type="scientific">Diploptera punctata</name>
    <name type="common">Pacific beetle cockroach</name>
    <dbReference type="NCBI Taxonomy" id="6984"/>
    <lineage>
        <taxon>Eukaryota</taxon>
        <taxon>Metazoa</taxon>
        <taxon>Ecdysozoa</taxon>
        <taxon>Arthropoda</taxon>
        <taxon>Hexapoda</taxon>
        <taxon>Insecta</taxon>
        <taxon>Pterygota</taxon>
        <taxon>Neoptera</taxon>
        <taxon>Polyneoptera</taxon>
        <taxon>Dictyoptera</taxon>
        <taxon>Blattodea</taxon>
        <taxon>Blaberoidea</taxon>
        <taxon>Blaberidae</taxon>
        <taxon>Diplopterinae</taxon>
        <taxon>Diploptera</taxon>
    </lineage>
</organism>
<evidence type="ECO:0000313" key="2">
    <source>
        <dbReference type="Proteomes" id="UP001233999"/>
    </source>
</evidence>
<proteinExistence type="predicted"/>
<sequence>DPYSTYRKNSPSFESCRLEPPKPGTYIEGLKGNFEGTSSLFFSTYSCDFQFDTHQSGGPIPSQLSFRVADVHCSAQQKPVACVRT</sequence>
<comment type="caution">
    <text evidence="1">The sequence shown here is derived from an EMBL/GenBank/DDBJ whole genome shotgun (WGS) entry which is preliminary data.</text>
</comment>
<dbReference type="AlphaFoldDB" id="A0AAD8ANL0"/>
<feature type="non-terminal residue" evidence="1">
    <location>
        <position position="85"/>
    </location>
</feature>
<keyword evidence="2" id="KW-1185">Reference proteome</keyword>
<gene>
    <name evidence="1" type="ORF">L9F63_000900</name>
</gene>
<evidence type="ECO:0000313" key="1">
    <source>
        <dbReference type="EMBL" id="KAJ9600953.1"/>
    </source>
</evidence>